<name>A0A7V0Z4Z9_UNCW3</name>
<proteinExistence type="predicted"/>
<dbReference type="AlphaFoldDB" id="A0A7V0Z4Z9"/>
<feature type="domain" description="EAL" evidence="1">
    <location>
        <begin position="188"/>
        <end position="432"/>
    </location>
</feature>
<dbReference type="PANTHER" id="PTHR33121">
    <property type="entry name" value="CYCLIC DI-GMP PHOSPHODIESTERASE PDEF"/>
    <property type="match status" value="1"/>
</dbReference>
<dbReference type="InterPro" id="IPR035919">
    <property type="entry name" value="EAL_sf"/>
</dbReference>
<dbReference type="SUPFAM" id="SSF141868">
    <property type="entry name" value="EAL domain-like"/>
    <property type="match status" value="1"/>
</dbReference>
<reference evidence="2" key="1">
    <citation type="journal article" date="2020" name="mSystems">
        <title>Genome- and Community-Level Interaction Insights into Carbon Utilization and Element Cycling Functions of Hydrothermarchaeota in Hydrothermal Sediment.</title>
        <authorList>
            <person name="Zhou Z."/>
            <person name="Liu Y."/>
            <person name="Xu W."/>
            <person name="Pan J."/>
            <person name="Luo Z.H."/>
            <person name="Li M."/>
        </authorList>
    </citation>
    <scope>NUCLEOTIDE SEQUENCE [LARGE SCALE GENOMIC DNA]</scope>
    <source>
        <strain evidence="2">SpSt-258</strain>
    </source>
</reference>
<dbReference type="EMBL" id="DSKY01000012">
    <property type="protein sequence ID" value="HDY58752.1"/>
    <property type="molecule type" value="Genomic_DNA"/>
</dbReference>
<dbReference type="Gene3D" id="3.20.20.450">
    <property type="entry name" value="EAL domain"/>
    <property type="match status" value="1"/>
</dbReference>
<accession>A0A7V0Z4Z9</accession>
<dbReference type="GO" id="GO:0071111">
    <property type="term" value="F:cyclic-guanylate-specific phosphodiesterase activity"/>
    <property type="evidence" value="ECO:0007669"/>
    <property type="project" value="InterPro"/>
</dbReference>
<dbReference type="InterPro" id="IPR050706">
    <property type="entry name" value="Cyclic-di-GMP_PDE-like"/>
</dbReference>
<evidence type="ECO:0000259" key="1">
    <source>
        <dbReference type="PROSITE" id="PS50883"/>
    </source>
</evidence>
<organism evidence="2">
    <name type="scientific">candidate division WOR-3 bacterium</name>
    <dbReference type="NCBI Taxonomy" id="2052148"/>
    <lineage>
        <taxon>Bacteria</taxon>
        <taxon>Bacteria division WOR-3</taxon>
    </lineage>
</organism>
<gene>
    <name evidence="2" type="ORF">ENP86_04275</name>
</gene>
<dbReference type="SMART" id="SM00052">
    <property type="entry name" value="EAL"/>
    <property type="match status" value="1"/>
</dbReference>
<dbReference type="PANTHER" id="PTHR33121:SF76">
    <property type="entry name" value="SIGNALING PROTEIN"/>
    <property type="match status" value="1"/>
</dbReference>
<evidence type="ECO:0000313" key="2">
    <source>
        <dbReference type="EMBL" id="HDY58752.1"/>
    </source>
</evidence>
<comment type="caution">
    <text evidence="2">The sequence shown here is derived from an EMBL/GenBank/DDBJ whole genome shotgun (WGS) entry which is preliminary data.</text>
</comment>
<dbReference type="CDD" id="cd01948">
    <property type="entry name" value="EAL"/>
    <property type="match status" value="1"/>
</dbReference>
<dbReference type="InterPro" id="IPR001633">
    <property type="entry name" value="EAL_dom"/>
</dbReference>
<sequence>MNSEIEKLQSELYKYRVNLYDRASGLPTVYGVLEDLRRIIELEKIIGILYLSIGDQEKIEPVFGWEVYDELIKLFTISVMGEIGKLIPRSALIAISSVMGEGFFIFLTRDTSGGLIDKAYLNHLSEQFKNRVEKIKSEFGHKEVIDRIDLHTSYQIIRLDPMVRTERLLYHAIEDIKYAAHYPEKLKEKELYTEVMGIIDKKSIYTVYQPIFNLRDGTIYGYEALSRGPKGSFFEDPDTIFTFAARYELLPRVEELCLYNAVKEASRLNSNSLLFLNITPDQIPKLLDNHFIGLLSESHFKNNQVVIEITEKFAIPHYGIYQEILVRTKGRGLKIALDDVGVGYSTLERISEIGPDYLKYDRTLVRDIDKNLIRQELIKWFVNFANRINSTIIAEGIENENELEFLKELGIKYGQGFYLCKPKPVNELNNYK</sequence>
<protein>
    <submittedName>
        <fullName evidence="2">EAL domain-containing protein</fullName>
    </submittedName>
</protein>
<dbReference type="PROSITE" id="PS50883">
    <property type="entry name" value="EAL"/>
    <property type="match status" value="1"/>
</dbReference>
<dbReference type="Pfam" id="PF00563">
    <property type="entry name" value="EAL"/>
    <property type="match status" value="1"/>
</dbReference>